<sequence length="119" mass="12847">MLLFTVGLSSAQASQGQPLQLLHAKQRVMLTEAKAYIAGLRLGASLWTDGQGTFPCSDQRLADFVIVVPQVPPKTCQVRIEEGGRFTIAAEFQGGLALIGTEDEIRQVLPAELPKLSLK</sequence>
<keyword evidence="2" id="KW-1185">Reference proteome</keyword>
<protein>
    <submittedName>
        <fullName evidence="1">Uncharacterized protein</fullName>
    </submittedName>
</protein>
<dbReference type="Proteomes" id="UP000632154">
    <property type="component" value="Unassembled WGS sequence"/>
</dbReference>
<name>A0ABQ3K5M4_9DEIO</name>
<proteinExistence type="predicted"/>
<gene>
    <name evidence="1" type="ORF">GCM10017783_05410</name>
</gene>
<evidence type="ECO:0000313" key="2">
    <source>
        <dbReference type="Proteomes" id="UP000632154"/>
    </source>
</evidence>
<reference evidence="2" key="1">
    <citation type="journal article" date="2019" name="Int. J. Syst. Evol. Microbiol.">
        <title>The Global Catalogue of Microorganisms (GCM) 10K type strain sequencing project: providing services to taxonomists for standard genome sequencing and annotation.</title>
        <authorList>
            <consortium name="The Broad Institute Genomics Platform"/>
            <consortium name="The Broad Institute Genome Sequencing Center for Infectious Disease"/>
            <person name="Wu L."/>
            <person name="Ma J."/>
        </authorList>
    </citation>
    <scope>NUCLEOTIDE SEQUENCE [LARGE SCALE GENOMIC DNA]</scope>
    <source>
        <strain evidence="2">CGMCC 1.18439</strain>
    </source>
</reference>
<organism evidence="1 2">
    <name type="scientific">Deinococcus piscis</name>
    <dbReference type="NCBI Taxonomy" id="394230"/>
    <lineage>
        <taxon>Bacteria</taxon>
        <taxon>Thermotogati</taxon>
        <taxon>Deinococcota</taxon>
        <taxon>Deinococci</taxon>
        <taxon>Deinococcales</taxon>
        <taxon>Deinococcaceae</taxon>
        <taxon>Deinococcus</taxon>
    </lineage>
</organism>
<evidence type="ECO:0000313" key="1">
    <source>
        <dbReference type="EMBL" id="GHF96453.1"/>
    </source>
</evidence>
<dbReference type="EMBL" id="BNAL01000004">
    <property type="protein sequence ID" value="GHF96453.1"/>
    <property type="molecule type" value="Genomic_DNA"/>
</dbReference>
<accession>A0ABQ3K5M4</accession>
<comment type="caution">
    <text evidence="1">The sequence shown here is derived from an EMBL/GenBank/DDBJ whole genome shotgun (WGS) entry which is preliminary data.</text>
</comment>